<dbReference type="GO" id="GO:0005524">
    <property type="term" value="F:ATP binding"/>
    <property type="evidence" value="ECO:0007669"/>
    <property type="project" value="UniProtKB-UniRule"/>
</dbReference>
<feature type="compositionally biased region" description="Basic and acidic residues" evidence="8">
    <location>
        <begin position="24"/>
        <end position="37"/>
    </location>
</feature>
<dbReference type="InterPro" id="IPR017441">
    <property type="entry name" value="Protein_kinase_ATP_BS"/>
</dbReference>
<keyword evidence="5" id="KW-0418">Kinase</keyword>
<feature type="region of interest" description="Disordered" evidence="8">
    <location>
        <begin position="383"/>
        <end position="421"/>
    </location>
</feature>
<feature type="compositionally biased region" description="Basic and acidic residues" evidence="8">
    <location>
        <begin position="390"/>
        <end position="411"/>
    </location>
</feature>
<evidence type="ECO:0000256" key="1">
    <source>
        <dbReference type="ARBA" id="ARBA00006485"/>
    </source>
</evidence>
<dbReference type="PROSITE" id="PS50011">
    <property type="entry name" value="PROTEIN_KINASE_DOM"/>
    <property type="match status" value="1"/>
</dbReference>
<feature type="binding site" evidence="7">
    <location>
        <position position="118"/>
    </location>
    <ligand>
        <name>ATP</name>
        <dbReference type="ChEBI" id="CHEBI:30616"/>
    </ligand>
</feature>
<dbReference type="GO" id="GO:0000307">
    <property type="term" value="C:cyclin-dependent protein kinase holoenzyme complex"/>
    <property type="evidence" value="ECO:0007669"/>
    <property type="project" value="TreeGrafter"/>
</dbReference>
<feature type="domain" description="Protein kinase" evidence="9">
    <location>
        <begin position="89"/>
        <end position="373"/>
    </location>
</feature>
<dbReference type="Pfam" id="PF00069">
    <property type="entry name" value="Pkinase"/>
    <property type="match status" value="1"/>
</dbReference>
<dbReference type="PANTHER" id="PTHR24056">
    <property type="entry name" value="CELL DIVISION PROTEIN KINASE"/>
    <property type="match status" value="1"/>
</dbReference>
<sequence length="548" mass="61399">MGCVLGKRVTGDGSRRKSSKRKNSGQEKTEKKVEKQSSRKNLAGEAPAPEKLRPLSEFRVKTSQGWPSWLSEVAGDAIKDWTPRRANTFEKLDKIGQGTYSNVYKARDLITGKIVALKKVRFDNLEPESIKFMAREILVLKKLDHPNVIKLEGLVTSRMSSSLYLVFEYLDHDLAGLAAIQDIKFSEPQVKCFMKQLLSGLEHCHNNGVLHRDIKCSNLLIDNEGNLKIADFGLATFFDPAKRQPMTSRVVTLWYRPPELLLGATHYGIGVDLWSAGCILGELLAGKPIMPGRTEVEQLHKIFKLCGSPSEDYWKKSRLPKATLFKPQHPYKRCTAEAFKDFPPSSLPLIETLLAINPGERGSATAALNSEFFTTEPFACEPSSLPKYPPSKELDVKRRDEEAKRQRDLHGKAQAVDGTSKVPRDEITRATPAPEANAELETSLERWRVVTQAIGKSKSEKFPPPHQDAAVGNPLDKSHNGQISFGAAGSSFRSSIFNPMSSRSVKDTGTRRTKSRKEHYNRRAPSRRFIRAFIPSSVNLSMDLRFRN</sequence>
<dbReference type="KEGG" id="dcr:108196754"/>
<evidence type="ECO:0000256" key="8">
    <source>
        <dbReference type="SAM" id="MobiDB-lite"/>
    </source>
</evidence>
<dbReference type="GO" id="GO:0032968">
    <property type="term" value="P:positive regulation of transcription elongation by RNA polymerase II"/>
    <property type="evidence" value="ECO:0007669"/>
    <property type="project" value="TreeGrafter"/>
</dbReference>
<reference evidence="10" key="2">
    <citation type="submission" date="2022-03" db="EMBL/GenBank/DDBJ databases">
        <title>Draft title - Genomic analysis of global carrot germplasm unveils the trajectory of domestication and the origin of high carotenoid orange carrot.</title>
        <authorList>
            <person name="Iorizzo M."/>
            <person name="Ellison S."/>
            <person name="Senalik D."/>
            <person name="Macko-Podgorni A."/>
            <person name="Grzebelus D."/>
            <person name="Bostan H."/>
            <person name="Rolling W."/>
            <person name="Curaba J."/>
            <person name="Simon P."/>
        </authorList>
    </citation>
    <scope>NUCLEOTIDE SEQUENCE</scope>
    <source>
        <tissue evidence="10">Leaf</tissue>
    </source>
</reference>
<dbReference type="PANTHER" id="PTHR24056:SF358">
    <property type="entry name" value="PROTEIN KINASE DOMAIN-CONTAINING PROTEIN"/>
    <property type="match status" value="1"/>
</dbReference>
<protein>
    <recommendedName>
        <fullName evidence="9">Protein kinase domain-containing protein</fullName>
    </recommendedName>
</protein>
<comment type="similarity">
    <text evidence="1">Belongs to the protein kinase superfamily. CMGC Ser/Thr protein kinase family. CDC2/CDKX subfamily.</text>
</comment>
<dbReference type="PROSITE" id="PS00107">
    <property type="entry name" value="PROTEIN_KINASE_ATP"/>
    <property type="match status" value="1"/>
</dbReference>
<dbReference type="InterPro" id="IPR050108">
    <property type="entry name" value="CDK"/>
</dbReference>
<gene>
    <name evidence="10" type="ORF">DCAR_0730146</name>
</gene>
<evidence type="ECO:0000256" key="5">
    <source>
        <dbReference type="ARBA" id="ARBA00022777"/>
    </source>
</evidence>
<evidence type="ECO:0000256" key="3">
    <source>
        <dbReference type="ARBA" id="ARBA00022679"/>
    </source>
</evidence>
<keyword evidence="3" id="KW-0808">Transferase</keyword>
<dbReference type="SUPFAM" id="SSF56112">
    <property type="entry name" value="Protein kinase-like (PK-like)"/>
    <property type="match status" value="1"/>
</dbReference>
<evidence type="ECO:0000256" key="4">
    <source>
        <dbReference type="ARBA" id="ARBA00022741"/>
    </source>
</evidence>
<feature type="region of interest" description="Disordered" evidence="8">
    <location>
        <begin position="1"/>
        <end position="50"/>
    </location>
</feature>
<feature type="region of interest" description="Disordered" evidence="8">
    <location>
        <begin position="496"/>
        <end position="523"/>
    </location>
</feature>
<keyword evidence="2" id="KW-0723">Serine/threonine-protein kinase</keyword>
<evidence type="ECO:0000256" key="7">
    <source>
        <dbReference type="PROSITE-ProRule" id="PRU10141"/>
    </source>
</evidence>
<dbReference type="AlphaFoldDB" id="A0AAF0XM50"/>
<dbReference type="CDD" id="cd07840">
    <property type="entry name" value="STKc_CDK9_like"/>
    <property type="match status" value="1"/>
</dbReference>
<dbReference type="PROSITE" id="PS00108">
    <property type="entry name" value="PROTEIN_KINASE_ST"/>
    <property type="match status" value="1"/>
</dbReference>
<dbReference type="GO" id="GO:0005634">
    <property type="term" value="C:nucleus"/>
    <property type="evidence" value="ECO:0007669"/>
    <property type="project" value="TreeGrafter"/>
</dbReference>
<dbReference type="Gene3D" id="1.10.510.10">
    <property type="entry name" value="Transferase(Phosphotransferase) domain 1"/>
    <property type="match status" value="1"/>
</dbReference>
<dbReference type="InterPro" id="IPR000719">
    <property type="entry name" value="Prot_kinase_dom"/>
</dbReference>
<dbReference type="SMART" id="SM00220">
    <property type="entry name" value="S_TKc"/>
    <property type="match status" value="1"/>
</dbReference>
<evidence type="ECO:0000313" key="11">
    <source>
        <dbReference type="Proteomes" id="UP000077755"/>
    </source>
</evidence>
<evidence type="ECO:0000259" key="9">
    <source>
        <dbReference type="PROSITE" id="PS50011"/>
    </source>
</evidence>
<feature type="compositionally biased region" description="Basic residues" evidence="8">
    <location>
        <begin position="511"/>
        <end position="523"/>
    </location>
</feature>
<evidence type="ECO:0000256" key="6">
    <source>
        <dbReference type="ARBA" id="ARBA00022840"/>
    </source>
</evidence>
<dbReference type="InterPro" id="IPR008271">
    <property type="entry name" value="Ser/Thr_kinase_AS"/>
</dbReference>
<dbReference type="GO" id="GO:0008353">
    <property type="term" value="F:RNA polymerase II CTD heptapeptide repeat kinase activity"/>
    <property type="evidence" value="ECO:0007669"/>
    <property type="project" value="TreeGrafter"/>
</dbReference>
<proteinExistence type="inferred from homology"/>
<dbReference type="FunFam" id="3.30.200.20:FF:000021">
    <property type="entry name" value="probable serine/threonine-protein kinase At1g54610"/>
    <property type="match status" value="1"/>
</dbReference>
<dbReference type="Gene3D" id="3.30.200.20">
    <property type="entry name" value="Phosphorylase Kinase, domain 1"/>
    <property type="match status" value="1"/>
</dbReference>
<dbReference type="Proteomes" id="UP000077755">
    <property type="component" value="Chromosome 7"/>
</dbReference>
<evidence type="ECO:0000313" key="10">
    <source>
        <dbReference type="EMBL" id="WOH10676.1"/>
    </source>
</evidence>
<keyword evidence="4 7" id="KW-0547">Nucleotide-binding</keyword>
<keyword evidence="11" id="KW-1185">Reference proteome</keyword>
<name>A0AAF0XM50_DAUCS</name>
<dbReference type="EMBL" id="CP093349">
    <property type="protein sequence ID" value="WOH10676.1"/>
    <property type="molecule type" value="Genomic_DNA"/>
</dbReference>
<reference evidence="10" key="1">
    <citation type="journal article" date="2016" name="Nat. Genet.">
        <title>A high-quality carrot genome assembly provides new insights into carotenoid accumulation and asterid genome evolution.</title>
        <authorList>
            <person name="Iorizzo M."/>
            <person name="Ellison S."/>
            <person name="Senalik D."/>
            <person name="Zeng P."/>
            <person name="Satapoomin P."/>
            <person name="Huang J."/>
            <person name="Bowman M."/>
            <person name="Iovene M."/>
            <person name="Sanseverino W."/>
            <person name="Cavagnaro P."/>
            <person name="Yildiz M."/>
            <person name="Macko-Podgorni A."/>
            <person name="Moranska E."/>
            <person name="Grzebelus E."/>
            <person name="Grzebelus D."/>
            <person name="Ashrafi H."/>
            <person name="Zheng Z."/>
            <person name="Cheng S."/>
            <person name="Spooner D."/>
            <person name="Van Deynze A."/>
            <person name="Simon P."/>
        </authorList>
    </citation>
    <scope>NUCLEOTIDE SEQUENCE</scope>
    <source>
        <tissue evidence="10">Leaf</tissue>
    </source>
</reference>
<keyword evidence="6 7" id="KW-0067">ATP-binding</keyword>
<dbReference type="FunFam" id="1.10.510.10:FF:000043">
    <property type="entry name" value="probable serine/threonine-protein kinase At1g54610"/>
    <property type="match status" value="1"/>
</dbReference>
<dbReference type="InterPro" id="IPR011009">
    <property type="entry name" value="Kinase-like_dom_sf"/>
</dbReference>
<accession>A0AAF0XM50</accession>
<organism evidence="10 11">
    <name type="scientific">Daucus carota subsp. sativus</name>
    <name type="common">Carrot</name>
    <dbReference type="NCBI Taxonomy" id="79200"/>
    <lineage>
        <taxon>Eukaryota</taxon>
        <taxon>Viridiplantae</taxon>
        <taxon>Streptophyta</taxon>
        <taxon>Embryophyta</taxon>
        <taxon>Tracheophyta</taxon>
        <taxon>Spermatophyta</taxon>
        <taxon>Magnoliopsida</taxon>
        <taxon>eudicotyledons</taxon>
        <taxon>Gunneridae</taxon>
        <taxon>Pentapetalae</taxon>
        <taxon>asterids</taxon>
        <taxon>campanulids</taxon>
        <taxon>Apiales</taxon>
        <taxon>Apiaceae</taxon>
        <taxon>Apioideae</taxon>
        <taxon>Scandiceae</taxon>
        <taxon>Daucinae</taxon>
        <taxon>Daucus</taxon>
        <taxon>Daucus sect. Daucus</taxon>
    </lineage>
</organism>
<evidence type="ECO:0000256" key="2">
    <source>
        <dbReference type="ARBA" id="ARBA00022527"/>
    </source>
</evidence>